<dbReference type="EMBL" id="ML975263">
    <property type="protein sequence ID" value="KAF1837340.1"/>
    <property type="molecule type" value="Genomic_DNA"/>
</dbReference>
<reference evidence="1" key="1">
    <citation type="submission" date="2020-01" db="EMBL/GenBank/DDBJ databases">
        <authorList>
            <consortium name="DOE Joint Genome Institute"/>
            <person name="Haridas S."/>
            <person name="Albert R."/>
            <person name="Binder M."/>
            <person name="Bloem J."/>
            <person name="Labutti K."/>
            <person name="Salamov A."/>
            <person name="Andreopoulos B."/>
            <person name="Baker S.E."/>
            <person name="Barry K."/>
            <person name="Bills G."/>
            <person name="Bluhm B.H."/>
            <person name="Cannon C."/>
            <person name="Castanera R."/>
            <person name="Culley D.E."/>
            <person name="Daum C."/>
            <person name="Ezra D."/>
            <person name="Gonzalez J.B."/>
            <person name="Henrissat B."/>
            <person name="Kuo A."/>
            <person name="Liang C."/>
            <person name="Lipzen A."/>
            <person name="Lutzoni F."/>
            <person name="Magnuson J."/>
            <person name="Mondo S."/>
            <person name="Nolan M."/>
            <person name="Ohm R."/>
            <person name="Pangilinan J."/>
            <person name="Park H.-J."/>
            <person name="Ramirez L."/>
            <person name="Alfaro M."/>
            <person name="Sun H."/>
            <person name="Tritt A."/>
            <person name="Yoshinaga Y."/>
            <person name="Zwiers L.-H."/>
            <person name="Turgeon B.G."/>
            <person name="Goodwin S.B."/>
            <person name="Spatafora J.W."/>
            <person name="Crous P.W."/>
            <person name="Grigoriev I.V."/>
        </authorList>
    </citation>
    <scope>NUCLEOTIDE SEQUENCE</scope>
    <source>
        <strain evidence="1">P77</strain>
    </source>
</reference>
<gene>
    <name evidence="1" type="ORF">BDW02DRAFT_566190</name>
</gene>
<proteinExistence type="predicted"/>
<protein>
    <submittedName>
        <fullName evidence="1">Uncharacterized protein</fullName>
    </submittedName>
</protein>
<dbReference type="AlphaFoldDB" id="A0A6A5KMJ0"/>
<organism evidence="1 2">
    <name type="scientific">Decorospora gaudefroyi</name>
    <dbReference type="NCBI Taxonomy" id="184978"/>
    <lineage>
        <taxon>Eukaryota</taxon>
        <taxon>Fungi</taxon>
        <taxon>Dikarya</taxon>
        <taxon>Ascomycota</taxon>
        <taxon>Pezizomycotina</taxon>
        <taxon>Dothideomycetes</taxon>
        <taxon>Pleosporomycetidae</taxon>
        <taxon>Pleosporales</taxon>
        <taxon>Pleosporineae</taxon>
        <taxon>Pleosporaceae</taxon>
        <taxon>Decorospora</taxon>
    </lineage>
</organism>
<sequence length="105" mass="12337">MHNIYTYRPIPMDNLILDFDMDSVTRLQQLRKVFFVATTPFAPVLEGESVETEAEYREKDLDHLRALVDVARTVKAKFQVRGRNVTVQVRLDVHPFGRYLEETIR</sequence>
<dbReference type="Proteomes" id="UP000800040">
    <property type="component" value="Unassembled WGS sequence"/>
</dbReference>
<name>A0A6A5KMJ0_9PLEO</name>
<evidence type="ECO:0000313" key="1">
    <source>
        <dbReference type="EMBL" id="KAF1837340.1"/>
    </source>
</evidence>
<evidence type="ECO:0000313" key="2">
    <source>
        <dbReference type="Proteomes" id="UP000800040"/>
    </source>
</evidence>
<accession>A0A6A5KMJ0</accession>
<keyword evidence="2" id="KW-1185">Reference proteome</keyword>